<dbReference type="KEGG" id="kan:IMCC3317_09610"/>
<organism evidence="1 2">
    <name type="scientific">Kordia antarctica</name>
    <dbReference type="NCBI Taxonomy" id="1218801"/>
    <lineage>
        <taxon>Bacteria</taxon>
        <taxon>Pseudomonadati</taxon>
        <taxon>Bacteroidota</taxon>
        <taxon>Flavobacteriia</taxon>
        <taxon>Flavobacteriales</taxon>
        <taxon>Flavobacteriaceae</taxon>
        <taxon>Kordia</taxon>
    </lineage>
</organism>
<reference evidence="1 2" key="1">
    <citation type="journal article" date="2013" name="Int. J. Syst. Evol. Microbiol.">
        <title>Kordia antarctica sp. nov., isolated from Antarctic seawater.</title>
        <authorList>
            <person name="Baek K."/>
            <person name="Choi A."/>
            <person name="Kang I."/>
            <person name="Lee K."/>
            <person name="Cho J.C."/>
        </authorList>
    </citation>
    <scope>NUCLEOTIDE SEQUENCE [LARGE SCALE GENOMIC DNA]</scope>
    <source>
        <strain evidence="1 2">IMCC3317</strain>
    </source>
</reference>
<protein>
    <recommendedName>
        <fullName evidence="3">AlgX/AlgJ SGNH hydrolase-like domain-containing protein</fullName>
    </recommendedName>
</protein>
<evidence type="ECO:0008006" key="3">
    <source>
        <dbReference type="Google" id="ProtNLM"/>
    </source>
</evidence>
<proteinExistence type="predicted"/>
<dbReference type="AlphaFoldDB" id="A0A7L4ZG52"/>
<dbReference type="OrthoDB" id="4549972at2"/>
<keyword evidence="2" id="KW-1185">Reference proteome</keyword>
<evidence type="ECO:0000313" key="1">
    <source>
        <dbReference type="EMBL" id="QHI35615.1"/>
    </source>
</evidence>
<accession>A0A7L4ZG52</accession>
<dbReference type="Proteomes" id="UP000464657">
    <property type="component" value="Chromosome"/>
</dbReference>
<sequence length="636" mass="72895">MMKKYLLIVCLILLFTNMYGQRENSSKLILEGEIEFISKLPNPEEINYPDCNYSTIFNVNTDSKNTKISIVFKGIVNKKRVATANYKVGDKIRVTLIPFDNANPKIRQTQLIDHVDDFDMEVYYAIKTTKIKKFSKSIHSKDVVSKKQKVTSVGTLPIDKKANRKRQKAIKSEIRRIQKLLKSHGGTWEQWEKDISAFKSEYAKANAAKESKWIGNSFFSAGKAYADANEGNFVDAMTDFNEYLKQFNIDLIIIRIPFKGEVSGSLFSDKLSDHVVNPYAMKVTSDLLKNDIEVLDILPKLIEERTKHPLVFWYNDFDEKHPAETVSWVVAKELKKLLKRYPEYKTIPKITTYIKDTIGIGNGKQYKWPKGNELYSPKKNITFKTVVDSLENIIRIEYDKNTSPFLLIGNSFLGFPSIARGGSIPHYFMYESGFKPDVYYRSGGIGLGRLIYKKGKSYLENRRAIVYVALPESFQGNVPVIPLAASMNIDNYDEKEIITLDINNWSEHVVFTPKLAAGDTFNITKEGYIAAIGQKGISTDGGTLKVTLPDTLELNANDVLKIHFQYTSVGYSEVTVYFDGQEKSFLRSKNVKDNYYENVYFKLTKKTKNRNFEIAFQNIKRKQKIKKIKVSLLTFK</sequence>
<dbReference type="EMBL" id="CP019288">
    <property type="protein sequence ID" value="QHI35615.1"/>
    <property type="molecule type" value="Genomic_DNA"/>
</dbReference>
<name>A0A7L4ZG52_9FLAO</name>
<evidence type="ECO:0000313" key="2">
    <source>
        <dbReference type="Proteomes" id="UP000464657"/>
    </source>
</evidence>
<dbReference type="RefSeq" id="WP_160128346.1">
    <property type="nucleotide sequence ID" value="NZ_CP019288.1"/>
</dbReference>
<gene>
    <name evidence="1" type="ORF">IMCC3317_09610</name>
</gene>